<dbReference type="InterPro" id="IPR050772">
    <property type="entry name" value="Hydratase-Decarb/MhpD_sf"/>
</dbReference>
<dbReference type="InterPro" id="IPR012690">
    <property type="entry name" value="HpcG"/>
</dbReference>
<dbReference type="EC" id="4.2.-.-" evidence="3"/>
<dbReference type="SUPFAM" id="SSF56529">
    <property type="entry name" value="FAH"/>
    <property type="match status" value="1"/>
</dbReference>
<organism evidence="3 4">
    <name type="scientific">Gynuella sunshinyii YC6258</name>
    <dbReference type="NCBI Taxonomy" id="1445510"/>
    <lineage>
        <taxon>Bacteria</taxon>
        <taxon>Pseudomonadati</taxon>
        <taxon>Pseudomonadota</taxon>
        <taxon>Gammaproteobacteria</taxon>
        <taxon>Oceanospirillales</taxon>
        <taxon>Saccharospirillaceae</taxon>
        <taxon>Gynuella</taxon>
    </lineage>
</organism>
<sequence>MTTLTEQQIQTAARQLYEAEQKRVQIAPLTQAHPQMDMEDAYAVQSAWVERKVADGDPVIGYKIGLTSRVMQRAMNIDSPDFGVLLNSMQFANGSRIPHEQFTDPRIEVELAFVLNKTLQGENLSIEDVLAATDYVVPALELIAARSFRTDPDTGYTRTIMDTIADNAANAGIIMADRRFSPDEIDMRWCGSILYRNDTIEETGLAAAVLGHPANGICWIAKRFAPHGVALQPGQILLSGSFTAPVPVRSGDQIRADYGPLGEINCWFV</sequence>
<dbReference type="Gene3D" id="3.90.850.10">
    <property type="entry name" value="Fumarylacetoacetase-like, C-terminal domain"/>
    <property type="match status" value="1"/>
</dbReference>
<reference evidence="3 4" key="1">
    <citation type="submission" date="2014-01" db="EMBL/GenBank/DDBJ databases">
        <title>Full genme sequencing of cellulolytic bacterium Gynuella sunshinyii YC6258T gen. nov., sp. nov.</title>
        <authorList>
            <person name="Khan H."/>
            <person name="Chung E.J."/>
            <person name="Chung Y.R."/>
        </authorList>
    </citation>
    <scope>NUCLEOTIDE SEQUENCE [LARGE SCALE GENOMIC DNA]</scope>
    <source>
        <strain evidence="3 4">YC6258</strain>
    </source>
</reference>
<dbReference type="GO" id="GO:0018817">
    <property type="term" value="F:2-oxo-hept-3-ene-1,7-dioate hydratase activity"/>
    <property type="evidence" value="ECO:0007669"/>
    <property type="project" value="InterPro"/>
</dbReference>
<dbReference type="PANTHER" id="PTHR30143:SF0">
    <property type="entry name" value="2-KETO-4-PENTENOATE HYDRATASE"/>
    <property type="match status" value="1"/>
</dbReference>
<accession>A0A0C5VU30</accession>
<protein>
    <submittedName>
        <fullName evidence="3">2-keto-4-pentenoate hydratase</fullName>
        <ecNumber evidence="3">4.2.-.-</ecNumber>
    </submittedName>
</protein>
<dbReference type="Pfam" id="PF01557">
    <property type="entry name" value="FAA_hydrolase"/>
    <property type="match status" value="1"/>
</dbReference>
<evidence type="ECO:0000256" key="1">
    <source>
        <dbReference type="ARBA" id="ARBA00023239"/>
    </source>
</evidence>
<dbReference type="STRING" id="1445510.YC6258_05648"/>
<dbReference type="NCBIfam" id="TIGR02312">
    <property type="entry name" value="HpaH"/>
    <property type="match status" value="1"/>
</dbReference>
<evidence type="ECO:0000313" key="3">
    <source>
        <dbReference type="EMBL" id="AJQ97676.1"/>
    </source>
</evidence>
<evidence type="ECO:0000259" key="2">
    <source>
        <dbReference type="Pfam" id="PF01557"/>
    </source>
</evidence>
<name>A0A0C5VU30_9GAMM</name>
<dbReference type="Proteomes" id="UP000032266">
    <property type="component" value="Chromosome"/>
</dbReference>
<dbReference type="InterPro" id="IPR011234">
    <property type="entry name" value="Fumarylacetoacetase-like_C"/>
</dbReference>
<proteinExistence type="predicted"/>
<dbReference type="HOGENOM" id="CLU_060136_3_0_6"/>
<feature type="domain" description="Fumarylacetoacetase-like C-terminal" evidence="2">
    <location>
        <begin position="79"/>
        <end position="265"/>
    </location>
</feature>
<dbReference type="GO" id="GO:0005737">
    <property type="term" value="C:cytoplasm"/>
    <property type="evidence" value="ECO:0007669"/>
    <property type="project" value="TreeGrafter"/>
</dbReference>
<dbReference type="EMBL" id="CP007142">
    <property type="protein sequence ID" value="AJQ97676.1"/>
    <property type="molecule type" value="Genomic_DNA"/>
</dbReference>
<keyword evidence="1 3" id="KW-0456">Lyase</keyword>
<dbReference type="GO" id="GO:0008684">
    <property type="term" value="F:2-oxopent-4-enoate hydratase activity"/>
    <property type="evidence" value="ECO:0007669"/>
    <property type="project" value="TreeGrafter"/>
</dbReference>
<gene>
    <name evidence="3" type="ORF">YC6258_05648</name>
</gene>
<dbReference type="AlphaFoldDB" id="A0A0C5VU30"/>
<dbReference type="KEGG" id="gsn:YC6258_05648"/>
<dbReference type="OrthoDB" id="9792137at2"/>
<dbReference type="PATRIC" id="fig|1445510.3.peg.5609"/>
<dbReference type="RefSeq" id="WP_044619358.1">
    <property type="nucleotide sequence ID" value="NZ_CP007142.1"/>
</dbReference>
<dbReference type="PANTHER" id="PTHR30143">
    <property type="entry name" value="ACID HYDRATASE"/>
    <property type="match status" value="1"/>
</dbReference>
<dbReference type="InterPro" id="IPR036663">
    <property type="entry name" value="Fumarylacetoacetase_C_sf"/>
</dbReference>
<evidence type="ECO:0000313" key="4">
    <source>
        <dbReference type="Proteomes" id="UP000032266"/>
    </source>
</evidence>
<keyword evidence="4" id="KW-1185">Reference proteome</keyword>